<feature type="non-terminal residue" evidence="2">
    <location>
        <position position="1"/>
    </location>
</feature>
<dbReference type="Gene3D" id="3.90.550.10">
    <property type="entry name" value="Spore Coat Polysaccharide Biosynthesis Protein SpsA, Chain A"/>
    <property type="match status" value="1"/>
</dbReference>
<organism evidence="2">
    <name type="scientific">marine metagenome</name>
    <dbReference type="NCBI Taxonomy" id="408172"/>
    <lineage>
        <taxon>unclassified sequences</taxon>
        <taxon>metagenomes</taxon>
        <taxon>ecological metagenomes</taxon>
    </lineage>
</organism>
<sequence>VELSIIIVNYHQSHLLKASLESVYLTVKNIQFEVIVVDNSSKDEGLNPILEQFPETKLIENSTNVGFACANNQGAKRARGGFLLLINPDTIMKEGAIEAMLDYLRFEPSVGIVGPKVLNPNGTIQYSCRRFPTIWSGLFNRYSLLTRLFPNNRYSRNYLMLDYDHNSTCAVDWVSGCCIMTPSHIFKKTNGFDENYFLFIEDIDLCQTMKREGYRVDYFPDAQVFHKISSSNTRMAPQTIIKRHRGMIYYYKKHNKTNLFEQWVVNLMVMIRCFFQLFFNIFK</sequence>
<accession>A0A382GNJ5</accession>
<dbReference type="AlphaFoldDB" id="A0A382GNJ5"/>
<dbReference type="InterPro" id="IPR029044">
    <property type="entry name" value="Nucleotide-diphossugar_trans"/>
</dbReference>
<evidence type="ECO:0000313" key="2">
    <source>
        <dbReference type="EMBL" id="SVB75731.1"/>
    </source>
</evidence>
<protein>
    <recommendedName>
        <fullName evidence="1">Glycosyltransferase 2-like domain-containing protein</fullName>
    </recommendedName>
</protein>
<dbReference type="CDD" id="cd04186">
    <property type="entry name" value="GT_2_like_c"/>
    <property type="match status" value="1"/>
</dbReference>
<dbReference type="InterPro" id="IPR001173">
    <property type="entry name" value="Glyco_trans_2-like"/>
</dbReference>
<name>A0A382GNJ5_9ZZZZ</name>
<dbReference type="SUPFAM" id="SSF53448">
    <property type="entry name" value="Nucleotide-diphospho-sugar transferases"/>
    <property type="match status" value="1"/>
</dbReference>
<evidence type="ECO:0000259" key="1">
    <source>
        <dbReference type="Pfam" id="PF00535"/>
    </source>
</evidence>
<feature type="domain" description="Glycosyltransferase 2-like" evidence="1">
    <location>
        <begin position="4"/>
        <end position="132"/>
    </location>
</feature>
<dbReference type="Pfam" id="PF00535">
    <property type="entry name" value="Glycos_transf_2"/>
    <property type="match status" value="1"/>
</dbReference>
<reference evidence="2" key="1">
    <citation type="submission" date="2018-05" db="EMBL/GenBank/DDBJ databases">
        <authorList>
            <person name="Lanie J.A."/>
            <person name="Ng W.-L."/>
            <person name="Kazmierczak K.M."/>
            <person name="Andrzejewski T.M."/>
            <person name="Davidsen T.M."/>
            <person name="Wayne K.J."/>
            <person name="Tettelin H."/>
            <person name="Glass J.I."/>
            <person name="Rusch D."/>
            <person name="Podicherti R."/>
            <person name="Tsui H.-C.T."/>
            <person name="Winkler M.E."/>
        </authorList>
    </citation>
    <scope>NUCLEOTIDE SEQUENCE</scope>
</reference>
<proteinExistence type="predicted"/>
<gene>
    <name evidence="2" type="ORF">METZ01_LOCUS228585</name>
</gene>
<dbReference type="PANTHER" id="PTHR43179">
    <property type="entry name" value="RHAMNOSYLTRANSFERASE WBBL"/>
    <property type="match status" value="1"/>
</dbReference>
<dbReference type="EMBL" id="UINC01056099">
    <property type="protein sequence ID" value="SVB75731.1"/>
    <property type="molecule type" value="Genomic_DNA"/>
</dbReference>
<dbReference type="PANTHER" id="PTHR43179:SF7">
    <property type="entry name" value="RHAMNOSYLTRANSFERASE WBBL"/>
    <property type="match status" value="1"/>
</dbReference>